<evidence type="ECO:0000313" key="3">
    <source>
        <dbReference type="Proteomes" id="UP001152795"/>
    </source>
</evidence>
<feature type="compositionally biased region" description="Polar residues" evidence="1">
    <location>
        <begin position="173"/>
        <end position="185"/>
    </location>
</feature>
<protein>
    <submittedName>
        <fullName evidence="2">Uncharacterized protein</fullName>
    </submittedName>
</protein>
<feature type="region of interest" description="Disordered" evidence="1">
    <location>
        <begin position="222"/>
        <end position="250"/>
    </location>
</feature>
<proteinExistence type="predicted"/>
<organism evidence="2 3">
    <name type="scientific">Paramuricea clavata</name>
    <name type="common">Red gorgonian</name>
    <name type="synonym">Violescent sea-whip</name>
    <dbReference type="NCBI Taxonomy" id="317549"/>
    <lineage>
        <taxon>Eukaryota</taxon>
        <taxon>Metazoa</taxon>
        <taxon>Cnidaria</taxon>
        <taxon>Anthozoa</taxon>
        <taxon>Octocorallia</taxon>
        <taxon>Malacalcyonacea</taxon>
        <taxon>Plexauridae</taxon>
        <taxon>Paramuricea</taxon>
    </lineage>
</organism>
<sequence>MSRKSRMLNGQYSFDYVTLALEKDKEISPKFTTKIHGSGTSQTQDNNSTNAWRKEFTKKLEISVLNKHVHERLKATERAQLDWLTPCFRTPNGEGNSAIRRRCFCESIGPKFCEVCRRKISRELSNRVPRIICDLRISENELSLLERAEYFVTPEPRFSKHLKQASNFYTFEGYQSSQGDKTTSSTDEDQGLSIENPKKHALSRASSFSSLTSSKDHEFSNHVIVPSSPQNTPNTSPVVPKLPNITSYPDIPNDQTVLTSVPQLPAITNNDPDVICDLQNSPVTPSDQHILADIYEPQPITIPSDLHNLPDTPSYHHIPTDIPQTTGIINGPDIPNDSQMFHITHQLRSIDELKADANSLNNPSNQHIPPIIPQQPSSDFSNSQSEIISSLNNQSDLNCYSDIRRGPSDSNHILPKLSHPVEPVLLELKYINFSIYDYDCNMDK</sequence>
<dbReference type="Proteomes" id="UP001152795">
    <property type="component" value="Unassembled WGS sequence"/>
</dbReference>
<gene>
    <name evidence="2" type="ORF">PACLA_8A014010</name>
</gene>
<dbReference type="AlphaFoldDB" id="A0A6S7JPU7"/>
<feature type="region of interest" description="Disordered" evidence="1">
    <location>
        <begin position="173"/>
        <end position="207"/>
    </location>
</feature>
<evidence type="ECO:0000256" key="1">
    <source>
        <dbReference type="SAM" id="MobiDB-lite"/>
    </source>
</evidence>
<keyword evidence="3" id="KW-1185">Reference proteome</keyword>
<accession>A0A6S7JPU7</accession>
<comment type="caution">
    <text evidence="2">The sequence shown here is derived from an EMBL/GenBank/DDBJ whole genome shotgun (WGS) entry which is preliminary data.</text>
</comment>
<dbReference type="EMBL" id="CACRXK020009969">
    <property type="protein sequence ID" value="CAB4018361.1"/>
    <property type="molecule type" value="Genomic_DNA"/>
</dbReference>
<name>A0A6S7JPU7_PARCT</name>
<reference evidence="2" key="1">
    <citation type="submission" date="2020-04" db="EMBL/GenBank/DDBJ databases">
        <authorList>
            <person name="Alioto T."/>
            <person name="Alioto T."/>
            <person name="Gomez Garrido J."/>
        </authorList>
    </citation>
    <scope>NUCLEOTIDE SEQUENCE</scope>
    <source>
        <strain evidence="2">A484AB</strain>
    </source>
</reference>
<feature type="compositionally biased region" description="Low complexity" evidence="1">
    <location>
        <begin position="226"/>
        <end position="237"/>
    </location>
</feature>
<evidence type="ECO:0000313" key="2">
    <source>
        <dbReference type="EMBL" id="CAB4018361.1"/>
    </source>
</evidence>